<proteinExistence type="predicted"/>
<sequence length="43" mass="4826">MFPYSVLLQVGFTKPASRLAAGELLPHRFTLTRHLVCRAKIVS</sequence>
<organism evidence="1 2">
    <name type="scientific">Calderihabitans maritimus</name>
    <dbReference type="NCBI Taxonomy" id="1246530"/>
    <lineage>
        <taxon>Bacteria</taxon>
        <taxon>Bacillati</taxon>
        <taxon>Bacillota</taxon>
        <taxon>Clostridia</taxon>
        <taxon>Neomoorellales</taxon>
        <taxon>Calderihabitantaceae</taxon>
        <taxon>Calderihabitans</taxon>
    </lineage>
</organism>
<name>A0A1Z5HN50_9FIRM</name>
<reference evidence="2" key="1">
    <citation type="journal article" date="2017" name="Appl. Environ. Microbiol.">
        <title>Genomic analysis of Calderihabitans maritimus KKC1, a thermophilic hydrogenogenic carboxydotrophic bacterium isolated from marine sediment.</title>
        <authorList>
            <person name="Omae K."/>
            <person name="Yoneda Y."/>
            <person name="Fukuyama Y."/>
            <person name="Yoshida T."/>
            <person name="Sako Y."/>
        </authorList>
    </citation>
    <scope>NUCLEOTIDE SEQUENCE [LARGE SCALE GENOMIC DNA]</scope>
    <source>
        <strain evidence="2">KKC1</strain>
    </source>
</reference>
<dbReference type="AntiFam" id="ANF00044">
    <property type="entry name" value="Antisense to RNaseP"/>
</dbReference>
<protein>
    <submittedName>
        <fullName evidence="1">Uncharacterized protein</fullName>
    </submittedName>
</protein>
<evidence type="ECO:0000313" key="1">
    <source>
        <dbReference type="EMBL" id="GAW90943.1"/>
    </source>
</evidence>
<gene>
    <name evidence="1" type="ORF">KKC1_01050</name>
</gene>
<dbReference type="EMBL" id="BDGJ01000002">
    <property type="protein sequence ID" value="GAW90943.1"/>
    <property type="molecule type" value="Genomic_DNA"/>
</dbReference>
<keyword evidence="2" id="KW-1185">Reference proteome</keyword>
<accession>A0A1Z5HN50</accession>
<dbReference type="Proteomes" id="UP000197032">
    <property type="component" value="Unassembled WGS sequence"/>
</dbReference>
<comment type="caution">
    <text evidence="1">The sequence shown here is derived from an EMBL/GenBank/DDBJ whole genome shotgun (WGS) entry which is preliminary data.</text>
</comment>
<dbReference type="AlphaFoldDB" id="A0A1Z5HN50"/>
<evidence type="ECO:0000313" key="2">
    <source>
        <dbReference type="Proteomes" id="UP000197032"/>
    </source>
</evidence>